<accession>A0A1F8C111</accession>
<protein>
    <submittedName>
        <fullName evidence="2">Uncharacterized protein</fullName>
    </submittedName>
</protein>
<comment type="caution">
    <text evidence="2">The sequence shown here is derived from an EMBL/GenBank/DDBJ whole genome shotgun (WGS) entry which is preliminary data.</text>
</comment>
<evidence type="ECO:0000313" key="3">
    <source>
        <dbReference type="Proteomes" id="UP000178429"/>
    </source>
</evidence>
<gene>
    <name evidence="2" type="ORF">A2975_03085</name>
</gene>
<reference evidence="2 3" key="1">
    <citation type="journal article" date="2016" name="Nat. Commun.">
        <title>Thousands of microbial genomes shed light on interconnected biogeochemical processes in an aquifer system.</title>
        <authorList>
            <person name="Anantharaman K."/>
            <person name="Brown C.T."/>
            <person name="Hug L.A."/>
            <person name="Sharon I."/>
            <person name="Castelle C.J."/>
            <person name="Probst A.J."/>
            <person name="Thomas B.C."/>
            <person name="Singh A."/>
            <person name="Wilkins M.J."/>
            <person name="Karaoz U."/>
            <person name="Brodie E.L."/>
            <person name="Williams K.H."/>
            <person name="Hubbard S.S."/>
            <person name="Banfield J.F."/>
        </authorList>
    </citation>
    <scope>NUCLEOTIDE SEQUENCE [LARGE SCALE GENOMIC DNA]</scope>
</reference>
<evidence type="ECO:0000313" key="2">
    <source>
        <dbReference type="EMBL" id="OGM69509.1"/>
    </source>
</evidence>
<organism evidence="2 3">
    <name type="scientific">Candidatus Woesebacteria bacterium RIFCSPLOWO2_01_FULL_44_14</name>
    <dbReference type="NCBI Taxonomy" id="1802525"/>
    <lineage>
        <taxon>Bacteria</taxon>
        <taxon>Candidatus Woeseibacteriota</taxon>
    </lineage>
</organism>
<keyword evidence="1" id="KW-0812">Transmembrane</keyword>
<sequence length="69" mass="7960">MKVMGHMFSNNYGGNWEGLPDYMQQMMKSYYGGLQPFGAVFGIFHLVSWVLVILILVALFRLVWKRGSK</sequence>
<keyword evidence="1" id="KW-0472">Membrane</keyword>
<feature type="transmembrane region" description="Helical" evidence="1">
    <location>
        <begin position="37"/>
        <end position="64"/>
    </location>
</feature>
<evidence type="ECO:0000256" key="1">
    <source>
        <dbReference type="SAM" id="Phobius"/>
    </source>
</evidence>
<keyword evidence="1" id="KW-1133">Transmembrane helix</keyword>
<dbReference type="EMBL" id="MGHL01000011">
    <property type="protein sequence ID" value="OGM69509.1"/>
    <property type="molecule type" value="Genomic_DNA"/>
</dbReference>
<proteinExistence type="predicted"/>
<name>A0A1F8C111_9BACT</name>
<dbReference type="STRING" id="1802525.A2975_03085"/>
<dbReference type="AlphaFoldDB" id="A0A1F8C111"/>
<dbReference type="Proteomes" id="UP000178429">
    <property type="component" value="Unassembled WGS sequence"/>
</dbReference>